<proteinExistence type="predicted"/>
<dbReference type="AlphaFoldDB" id="A0AB39YNM8"/>
<feature type="region of interest" description="Disordered" evidence="1">
    <location>
        <begin position="1"/>
        <end position="32"/>
    </location>
</feature>
<reference evidence="2" key="1">
    <citation type="submission" date="2024-07" db="EMBL/GenBank/DDBJ databases">
        <authorList>
            <person name="Li J."/>
            <person name="Wei H."/>
            <person name="Ma J."/>
        </authorList>
    </citation>
    <scope>NUCLEOTIDE SEQUENCE</scope>
    <source>
        <strain evidence="2">AMU7</strain>
    </source>
</reference>
<evidence type="ECO:0000313" key="2">
    <source>
        <dbReference type="EMBL" id="XDV70959.1"/>
    </source>
</evidence>
<sequence length="60" mass="6729">MSQNPSDADPRPVGRERNTGQKSAPLVHHNPVAQQMLIVGRRREDAEAKLAQLRRGRTET</sequence>
<dbReference type="EMBL" id="CP165735">
    <property type="protein sequence ID" value="XDV70959.1"/>
    <property type="molecule type" value="Genomic_DNA"/>
</dbReference>
<dbReference type="RefSeq" id="WP_280623944.1">
    <property type="nucleotide sequence ID" value="NZ_CP165735.1"/>
</dbReference>
<accession>A0AB39YNM8</accession>
<organism evidence="2">
    <name type="scientific">Paenarthrobacter sp. AMU7</name>
    <dbReference type="NCBI Taxonomy" id="3162492"/>
    <lineage>
        <taxon>Bacteria</taxon>
        <taxon>Bacillati</taxon>
        <taxon>Actinomycetota</taxon>
        <taxon>Actinomycetes</taxon>
        <taxon>Micrococcales</taxon>
        <taxon>Micrococcaceae</taxon>
        <taxon>Paenarthrobacter</taxon>
    </lineage>
</organism>
<protein>
    <submittedName>
        <fullName evidence="2">Uncharacterized protein</fullName>
    </submittedName>
</protein>
<feature type="compositionally biased region" description="Basic and acidic residues" evidence="1">
    <location>
        <begin position="8"/>
        <end position="19"/>
    </location>
</feature>
<gene>
    <name evidence="2" type="ORF">ABQM86_18645</name>
</gene>
<evidence type="ECO:0000256" key="1">
    <source>
        <dbReference type="SAM" id="MobiDB-lite"/>
    </source>
</evidence>
<name>A0AB39YNM8_9MICC</name>